<keyword evidence="3" id="KW-1185">Reference proteome</keyword>
<dbReference type="EMBL" id="JBBKAK010000001">
    <property type="protein sequence ID" value="MEJ8667920.1"/>
    <property type="molecule type" value="Genomic_DNA"/>
</dbReference>
<evidence type="ECO:0000313" key="2">
    <source>
        <dbReference type="EMBL" id="MEJ8667920.1"/>
    </source>
</evidence>
<reference evidence="2 3" key="1">
    <citation type="submission" date="2024-03" db="EMBL/GenBank/DDBJ databases">
        <title>Novel Streptomyces species of biotechnological and ecological value are a feature of Machair soil.</title>
        <authorList>
            <person name="Prole J.R."/>
            <person name="Goodfellow M."/>
            <person name="Allenby N."/>
            <person name="Ward A.C."/>
        </authorList>
    </citation>
    <scope>NUCLEOTIDE SEQUENCE [LARGE SCALE GENOMIC DNA]</scope>
    <source>
        <strain evidence="2 3">MS1.AVA.1</strain>
    </source>
</reference>
<proteinExistence type="predicted"/>
<dbReference type="Proteomes" id="UP001376459">
    <property type="component" value="Unassembled WGS sequence"/>
</dbReference>
<evidence type="ECO:0000313" key="3">
    <source>
        <dbReference type="Proteomes" id="UP001376459"/>
    </source>
</evidence>
<gene>
    <name evidence="2" type="ORF">WKI71_03190</name>
</gene>
<accession>A0ABU8UG94</accession>
<sequence>MASGFTVLSGRGGEKEQGSAFRVVRQLVQPTLARMDARELRAFLGSWYDVMAAVLGLEARGPAPAPDPTGSAKASTGS</sequence>
<protein>
    <submittedName>
        <fullName evidence="2">Uncharacterized protein</fullName>
    </submittedName>
</protein>
<feature type="region of interest" description="Disordered" evidence="1">
    <location>
        <begin position="59"/>
        <end position="78"/>
    </location>
</feature>
<name>A0ABU8UG94_9ACTN</name>
<comment type="caution">
    <text evidence="2">The sequence shown here is derived from an EMBL/GenBank/DDBJ whole genome shotgun (WGS) entry which is preliminary data.</text>
</comment>
<organism evidence="2 3">
    <name type="scientific">Streptomyces machairae</name>
    <dbReference type="NCBI Taxonomy" id="3134109"/>
    <lineage>
        <taxon>Bacteria</taxon>
        <taxon>Bacillati</taxon>
        <taxon>Actinomycetota</taxon>
        <taxon>Actinomycetes</taxon>
        <taxon>Kitasatosporales</taxon>
        <taxon>Streptomycetaceae</taxon>
        <taxon>Streptomyces</taxon>
    </lineage>
</organism>
<evidence type="ECO:0000256" key="1">
    <source>
        <dbReference type="SAM" id="MobiDB-lite"/>
    </source>
</evidence>